<evidence type="ECO:0000256" key="3">
    <source>
        <dbReference type="ARBA" id="ARBA00022946"/>
    </source>
</evidence>
<dbReference type="InterPro" id="IPR052382">
    <property type="entry name" value="ABHD10_acyl-thioesterase"/>
</dbReference>
<feature type="region of interest" description="Disordered" evidence="12">
    <location>
        <begin position="271"/>
        <end position="290"/>
    </location>
</feature>
<dbReference type="InterPro" id="IPR000073">
    <property type="entry name" value="AB_hydrolase_1"/>
</dbReference>
<dbReference type="EC" id="3.1.1.93" evidence="4"/>
<accession>A0ABU1N442</accession>
<keyword evidence="15" id="KW-1185">Reference proteome</keyword>
<protein>
    <recommendedName>
        <fullName evidence="5">Palmitoyl-protein thioesterase ABHD10, mitochondrial</fullName>
        <ecNumber evidence="4">3.1.1.93</ecNumber>
        <ecNumber evidence="1">3.1.2.22</ecNumber>
    </recommendedName>
    <alternativeName>
        <fullName evidence="7">Acyl-protein thioesterase ABHD10</fullName>
    </alternativeName>
    <alternativeName>
        <fullName evidence="8">Alpha/beta hydrolase domain-containing protein 10</fullName>
    </alternativeName>
    <alternativeName>
        <fullName evidence="6">Mycophenolic acid acyl-glucuronide esterase, mitochondrial</fullName>
    </alternativeName>
</protein>
<dbReference type="Proteomes" id="UP001262754">
    <property type="component" value="Unassembled WGS sequence"/>
</dbReference>
<evidence type="ECO:0000313" key="15">
    <source>
        <dbReference type="Proteomes" id="UP001262754"/>
    </source>
</evidence>
<evidence type="ECO:0000256" key="7">
    <source>
        <dbReference type="ARBA" id="ARBA00042645"/>
    </source>
</evidence>
<dbReference type="PANTHER" id="PTHR16138:SF7">
    <property type="entry name" value="PALMITOYL-PROTEIN THIOESTERASE ABHD10, MITOCHONDRIAL"/>
    <property type="match status" value="1"/>
</dbReference>
<dbReference type="InterPro" id="IPR029058">
    <property type="entry name" value="AB_hydrolase_fold"/>
</dbReference>
<keyword evidence="2" id="KW-0378">Hydrolase</keyword>
<sequence>MTDSLQHLVRNDNLRLAYRVVHGSQPTVVWLGGFHSDMTGTKAQVLADQARATGGGYIRFDYFGHGESDGAFEDGTITRWREDALAVIDALTEGPLVLVGSSMGGWLACLAAIARPDRVKALVLVAPAPDFTEKLMAPELSEEAKAAIARDGRWVRPSEYDDGGYPITRALLEDGARWSILPGPVPIEVPVRVLQGGADPDVPWTHALELANALNADDVVFTLVKDGDHRLSRPQDLERLIAAVAEARGLAEPVEDDPVARRLARAARARAAGQAPATAWAAADMGPDEE</sequence>
<keyword evidence="3" id="KW-0809">Transit peptide</keyword>
<evidence type="ECO:0000256" key="4">
    <source>
        <dbReference type="ARBA" id="ARBA00039132"/>
    </source>
</evidence>
<evidence type="ECO:0000259" key="13">
    <source>
        <dbReference type="Pfam" id="PF12146"/>
    </source>
</evidence>
<dbReference type="PANTHER" id="PTHR16138">
    <property type="entry name" value="MYCOPHENOLIC ACID ACYL-GLUCURONIDE ESTERASE, MITOCHONDRIAL"/>
    <property type="match status" value="1"/>
</dbReference>
<dbReference type="RefSeq" id="WP_056762828.1">
    <property type="nucleotide sequence ID" value="NZ_BMLD01000001.1"/>
</dbReference>
<feature type="domain" description="Serine aminopeptidase S33" evidence="13">
    <location>
        <begin position="27"/>
        <end position="141"/>
    </location>
</feature>
<dbReference type="EMBL" id="JAVDRL010000012">
    <property type="protein sequence ID" value="MDR6533210.1"/>
    <property type="molecule type" value="Genomic_DNA"/>
</dbReference>
<name>A0ABU1N442_9CAUL</name>
<comment type="catalytic activity">
    <reaction evidence="10">
        <text>S-hexadecanoyl-L-cysteinyl-[protein] + H2O = L-cysteinyl-[protein] + hexadecanoate + H(+)</text>
        <dbReference type="Rhea" id="RHEA:19233"/>
        <dbReference type="Rhea" id="RHEA-COMP:10131"/>
        <dbReference type="Rhea" id="RHEA-COMP:11032"/>
        <dbReference type="ChEBI" id="CHEBI:7896"/>
        <dbReference type="ChEBI" id="CHEBI:15377"/>
        <dbReference type="ChEBI" id="CHEBI:15378"/>
        <dbReference type="ChEBI" id="CHEBI:29950"/>
        <dbReference type="ChEBI" id="CHEBI:74151"/>
        <dbReference type="EC" id="3.1.2.22"/>
    </reaction>
    <physiologicalReaction direction="left-to-right" evidence="10">
        <dbReference type="Rhea" id="RHEA:19234"/>
    </physiologicalReaction>
</comment>
<evidence type="ECO:0000256" key="8">
    <source>
        <dbReference type="ARBA" id="ARBA00042704"/>
    </source>
</evidence>
<reference evidence="14 15" key="1">
    <citation type="submission" date="2023-07" db="EMBL/GenBank/DDBJ databases">
        <title>Sorghum-associated microbial communities from plants grown in Nebraska, USA.</title>
        <authorList>
            <person name="Schachtman D."/>
        </authorList>
    </citation>
    <scope>NUCLEOTIDE SEQUENCE [LARGE SCALE GENOMIC DNA]</scope>
    <source>
        <strain evidence="14 15">DS2154</strain>
    </source>
</reference>
<feature type="compositionally biased region" description="Low complexity" evidence="12">
    <location>
        <begin position="271"/>
        <end position="283"/>
    </location>
</feature>
<evidence type="ECO:0000256" key="10">
    <source>
        <dbReference type="ARBA" id="ARBA00047409"/>
    </source>
</evidence>
<dbReference type="PRINTS" id="PR00111">
    <property type="entry name" value="ABHYDROLASE"/>
</dbReference>
<proteinExistence type="predicted"/>
<evidence type="ECO:0000256" key="1">
    <source>
        <dbReference type="ARBA" id="ARBA00012423"/>
    </source>
</evidence>
<evidence type="ECO:0000256" key="12">
    <source>
        <dbReference type="SAM" id="MobiDB-lite"/>
    </source>
</evidence>
<dbReference type="EC" id="3.1.2.22" evidence="1"/>
<evidence type="ECO:0000313" key="14">
    <source>
        <dbReference type="EMBL" id="MDR6533210.1"/>
    </source>
</evidence>
<evidence type="ECO:0000256" key="9">
    <source>
        <dbReference type="ARBA" id="ARBA00046047"/>
    </source>
</evidence>
<evidence type="ECO:0000256" key="11">
    <source>
        <dbReference type="ARBA" id="ARBA00047972"/>
    </source>
</evidence>
<evidence type="ECO:0000256" key="2">
    <source>
        <dbReference type="ARBA" id="ARBA00022801"/>
    </source>
</evidence>
<comment type="catalytic activity">
    <reaction evidence="11">
        <text>mycophenolic acid O-acyl-beta-D-glucuronide + H2O = mycophenolate + D-glucuronate + H(+)</text>
        <dbReference type="Rhea" id="RHEA:34179"/>
        <dbReference type="ChEBI" id="CHEBI:15377"/>
        <dbReference type="ChEBI" id="CHEBI:15378"/>
        <dbReference type="ChEBI" id="CHEBI:58720"/>
        <dbReference type="ChEBI" id="CHEBI:62932"/>
        <dbReference type="ChEBI" id="CHEBI:66982"/>
        <dbReference type="EC" id="3.1.1.93"/>
    </reaction>
    <physiologicalReaction direction="left-to-right" evidence="11">
        <dbReference type="Rhea" id="RHEA:34180"/>
    </physiologicalReaction>
</comment>
<gene>
    <name evidence="14" type="ORF">J2800_003972</name>
</gene>
<organism evidence="14 15">
    <name type="scientific">Caulobacter rhizosphaerae</name>
    <dbReference type="NCBI Taxonomy" id="2010972"/>
    <lineage>
        <taxon>Bacteria</taxon>
        <taxon>Pseudomonadati</taxon>
        <taxon>Pseudomonadota</taxon>
        <taxon>Alphaproteobacteria</taxon>
        <taxon>Caulobacterales</taxon>
        <taxon>Caulobacteraceae</taxon>
        <taxon>Caulobacter</taxon>
    </lineage>
</organism>
<comment type="function">
    <text evidence="9">Acts as an acyl-protein thioesterase that hydrolyzes fatty acids from acylated residues in proteins. Regulates the mitochondrial S-depalmitoylation of the nucleophilic active site residue of peroxiredoxin-5/PRDX5, a key antioxidant protein, therefore modulating mitochondrial antioxidant ability. Also catalyzes the deglucuronidation of mycophenolic acid acyl-glucuronide, an active metabolite of the immunosuppressant drug mycophenolate.</text>
</comment>
<comment type="caution">
    <text evidence="14">The sequence shown here is derived from an EMBL/GenBank/DDBJ whole genome shotgun (WGS) entry which is preliminary data.</text>
</comment>
<dbReference type="InterPro" id="IPR022742">
    <property type="entry name" value="Hydrolase_4"/>
</dbReference>
<evidence type="ECO:0000256" key="5">
    <source>
        <dbReference type="ARBA" id="ARBA00039314"/>
    </source>
</evidence>
<dbReference type="SUPFAM" id="SSF53474">
    <property type="entry name" value="alpha/beta-Hydrolases"/>
    <property type="match status" value="1"/>
</dbReference>
<dbReference type="Gene3D" id="3.40.50.1820">
    <property type="entry name" value="alpha/beta hydrolase"/>
    <property type="match status" value="1"/>
</dbReference>
<evidence type="ECO:0000256" key="6">
    <source>
        <dbReference type="ARBA" id="ARBA00041520"/>
    </source>
</evidence>
<dbReference type="Pfam" id="PF12146">
    <property type="entry name" value="Hydrolase_4"/>
    <property type="match status" value="1"/>
</dbReference>